<dbReference type="InterPro" id="IPR036735">
    <property type="entry name" value="NGN_dom_sf"/>
</dbReference>
<evidence type="ECO:0000313" key="4">
    <source>
        <dbReference type="EMBL" id="APZ51239.1"/>
    </source>
</evidence>
<dbReference type="CDD" id="cd06091">
    <property type="entry name" value="KOW_NusG"/>
    <property type="match status" value="1"/>
</dbReference>
<feature type="domain" description="NusG-like N-terminal" evidence="3">
    <location>
        <begin position="39"/>
        <end position="95"/>
    </location>
</feature>
<organism evidence="4 5">
    <name type="scientific">Salipiger abyssi</name>
    <dbReference type="NCBI Taxonomy" id="1250539"/>
    <lineage>
        <taxon>Bacteria</taxon>
        <taxon>Pseudomonadati</taxon>
        <taxon>Pseudomonadota</taxon>
        <taxon>Alphaproteobacteria</taxon>
        <taxon>Rhodobacterales</taxon>
        <taxon>Roseobacteraceae</taxon>
        <taxon>Salipiger</taxon>
    </lineage>
</organism>
<dbReference type="EMBL" id="CP015093">
    <property type="protein sequence ID" value="APZ51239.1"/>
    <property type="molecule type" value="Genomic_DNA"/>
</dbReference>
<keyword evidence="1" id="KW-0804">Transcription</keyword>
<accession>A0A1P8UPA5</accession>
<dbReference type="AlphaFoldDB" id="A0A1P8UPA5"/>
<dbReference type="InterPro" id="IPR006645">
    <property type="entry name" value="NGN-like_dom"/>
</dbReference>
<gene>
    <name evidence="4" type="ORF">Ga0080574_TMP905</name>
</gene>
<dbReference type="OrthoDB" id="7844684at2"/>
<feature type="region of interest" description="Disordered" evidence="2">
    <location>
        <begin position="196"/>
        <end position="215"/>
    </location>
</feature>
<dbReference type="GO" id="GO:0006354">
    <property type="term" value="P:DNA-templated transcription elongation"/>
    <property type="evidence" value="ECO:0007669"/>
    <property type="project" value="InterPro"/>
</dbReference>
<dbReference type="Gene3D" id="3.30.70.940">
    <property type="entry name" value="NusG, N-terminal domain"/>
    <property type="match status" value="1"/>
</dbReference>
<keyword evidence="5" id="KW-1185">Reference proteome</keyword>
<evidence type="ECO:0000313" key="5">
    <source>
        <dbReference type="Proteomes" id="UP000187059"/>
    </source>
</evidence>
<dbReference type="RefSeq" id="WP_083716771.1">
    <property type="nucleotide sequence ID" value="NZ_CP015093.1"/>
</dbReference>
<dbReference type="KEGG" id="paby:Ga0080574_TMP905"/>
<dbReference type="Proteomes" id="UP000187059">
    <property type="component" value="Chromosome"/>
</dbReference>
<dbReference type="SUPFAM" id="SSF82679">
    <property type="entry name" value="N-utilization substance G protein NusG, N-terminal domain"/>
    <property type="match status" value="1"/>
</dbReference>
<evidence type="ECO:0000259" key="3">
    <source>
        <dbReference type="Pfam" id="PF02357"/>
    </source>
</evidence>
<name>A0A1P8UPA5_9RHOB</name>
<dbReference type="Pfam" id="PF02357">
    <property type="entry name" value="NusG"/>
    <property type="match status" value="1"/>
</dbReference>
<protein>
    <submittedName>
        <fullName evidence="4">Transcription antiterminator</fullName>
    </submittedName>
</protein>
<evidence type="ECO:0000256" key="2">
    <source>
        <dbReference type="SAM" id="MobiDB-lite"/>
    </source>
</evidence>
<reference evidence="4 5" key="1">
    <citation type="submission" date="2016-04" db="EMBL/GenBank/DDBJ databases">
        <title>Deep-sea bacteria in the southern Pacific.</title>
        <authorList>
            <person name="Tang K."/>
        </authorList>
    </citation>
    <scope>NUCLEOTIDE SEQUENCE [LARGE SCALE GENOMIC DNA]</scope>
    <source>
        <strain evidence="4 5">JLT2014</strain>
    </source>
</reference>
<dbReference type="STRING" id="1250539.Ga0080574_TMP905"/>
<proteinExistence type="predicted"/>
<sequence>MSAGMVWFGEPDYRALEVGDVVLGDKAVAPLCKPGAAGWYALLCAPQRERQAEAWLAARGVYAFHPVTVRRSRQRGRVREYHRRYLPGYVFARFAGVPVAHRVLTSPFLFGALCRRDGEWGVLGPKRLRALHEMRIREERQEQERRARKKAPAAARRVRAGDTALFRAGPFAGLQCEVVELLADGGARVQLELFGRPTPATASPDDLVAPSSGAA</sequence>
<evidence type="ECO:0000256" key="1">
    <source>
        <dbReference type="ARBA" id="ARBA00023163"/>
    </source>
</evidence>